<keyword evidence="3" id="KW-0862">Zinc</keyword>
<proteinExistence type="predicted"/>
<protein>
    <recommendedName>
        <fullName evidence="6">MYND-type domain-containing protein</fullName>
    </recommendedName>
</protein>
<evidence type="ECO:0000256" key="5">
    <source>
        <dbReference type="SAM" id="MobiDB-lite"/>
    </source>
</evidence>
<feature type="compositionally biased region" description="Pro residues" evidence="5">
    <location>
        <begin position="118"/>
        <end position="132"/>
    </location>
</feature>
<dbReference type="SUPFAM" id="SSF144232">
    <property type="entry name" value="HIT/MYND zinc finger-like"/>
    <property type="match status" value="1"/>
</dbReference>
<evidence type="ECO:0000313" key="8">
    <source>
        <dbReference type="Proteomes" id="UP001556367"/>
    </source>
</evidence>
<feature type="region of interest" description="Disordered" evidence="5">
    <location>
        <begin position="111"/>
        <end position="132"/>
    </location>
</feature>
<keyword evidence="8" id="KW-1185">Reference proteome</keyword>
<evidence type="ECO:0000256" key="4">
    <source>
        <dbReference type="PROSITE-ProRule" id="PRU00134"/>
    </source>
</evidence>
<evidence type="ECO:0000256" key="2">
    <source>
        <dbReference type="ARBA" id="ARBA00022771"/>
    </source>
</evidence>
<dbReference type="Proteomes" id="UP001556367">
    <property type="component" value="Unassembled WGS sequence"/>
</dbReference>
<keyword evidence="1" id="KW-0479">Metal-binding</keyword>
<evidence type="ECO:0000256" key="3">
    <source>
        <dbReference type="ARBA" id="ARBA00022833"/>
    </source>
</evidence>
<evidence type="ECO:0000256" key="1">
    <source>
        <dbReference type="ARBA" id="ARBA00022723"/>
    </source>
</evidence>
<name>A0ABR3IVF8_9AGAR</name>
<dbReference type="InterPro" id="IPR002893">
    <property type="entry name" value="Znf_MYND"/>
</dbReference>
<accession>A0ABR3IVF8</accession>
<organism evidence="7 8">
    <name type="scientific">Hohenbuehelia grisea</name>
    <dbReference type="NCBI Taxonomy" id="104357"/>
    <lineage>
        <taxon>Eukaryota</taxon>
        <taxon>Fungi</taxon>
        <taxon>Dikarya</taxon>
        <taxon>Basidiomycota</taxon>
        <taxon>Agaricomycotina</taxon>
        <taxon>Agaricomycetes</taxon>
        <taxon>Agaricomycetidae</taxon>
        <taxon>Agaricales</taxon>
        <taxon>Pleurotineae</taxon>
        <taxon>Pleurotaceae</taxon>
        <taxon>Hohenbuehelia</taxon>
    </lineage>
</organism>
<keyword evidence="2 4" id="KW-0863">Zinc-finger</keyword>
<dbReference type="Gene3D" id="6.10.140.2220">
    <property type="match status" value="1"/>
</dbReference>
<evidence type="ECO:0000259" key="6">
    <source>
        <dbReference type="PROSITE" id="PS50865"/>
    </source>
</evidence>
<dbReference type="Pfam" id="PF01753">
    <property type="entry name" value="zf-MYND"/>
    <property type="match status" value="1"/>
</dbReference>
<dbReference type="PROSITE" id="PS01360">
    <property type="entry name" value="ZF_MYND_1"/>
    <property type="match status" value="1"/>
</dbReference>
<dbReference type="PROSITE" id="PS50865">
    <property type="entry name" value="ZF_MYND_2"/>
    <property type="match status" value="1"/>
</dbReference>
<dbReference type="EMBL" id="JASNQZ010000015">
    <property type="protein sequence ID" value="KAL0947301.1"/>
    <property type="molecule type" value="Genomic_DNA"/>
</dbReference>
<gene>
    <name evidence="7" type="ORF">HGRIS_013420</name>
</gene>
<feature type="domain" description="MYND-type" evidence="6">
    <location>
        <begin position="144"/>
        <end position="186"/>
    </location>
</feature>
<sequence>MSALIITIESYGGDDKKAEMELTSRIPEAARANLQLTTTWAMDLVRSLGNDLKFIYDWKCYVCEKPAGETFYILAAWTHLTPPRVHIFIHNLCAIDQGPCHLEVEATSAELKRESGHPGPPPAIKRPSPPPPNGMTHWPLTGACAKCWKEETATNGSLSRCGRCKMTRYCGRDCQVADWDKHKKVCKMVKSVRWFVE</sequence>
<reference evidence="8" key="1">
    <citation type="submission" date="2024-06" db="EMBL/GenBank/DDBJ databases">
        <title>Multi-omics analyses provide insights into the biosynthesis of the anticancer antibiotic pleurotin in Hohenbuehelia grisea.</title>
        <authorList>
            <person name="Weaver J.A."/>
            <person name="Alberti F."/>
        </authorList>
    </citation>
    <scope>NUCLEOTIDE SEQUENCE [LARGE SCALE GENOMIC DNA]</scope>
    <source>
        <strain evidence="8">T-177</strain>
    </source>
</reference>
<evidence type="ECO:0000313" key="7">
    <source>
        <dbReference type="EMBL" id="KAL0947301.1"/>
    </source>
</evidence>
<comment type="caution">
    <text evidence="7">The sequence shown here is derived from an EMBL/GenBank/DDBJ whole genome shotgun (WGS) entry which is preliminary data.</text>
</comment>